<evidence type="ECO:0000313" key="4">
    <source>
        <dbReference type="Proteomes" id="UP000231092"/>
    </source>
</evidence>
<dbReference type="Gene3D" id="3.40.50.2300">
    <property type="match status" value="1"/>
</dbReference>
<accession>A0A2M8Z5X2</accession>
<dbReference type="Proteomes" id="UP000231092">
    <property type="component" value="Unassembled WGS sequence"/>
</dbReference>
<keyword evidence="1" id="KW-0808">Transferase</keyword>
<reference evidence="3 4" key="1">
    <citation type="submission" date="2017-11" db="EMBL/GenBank/DDBJ databases">
        <title>Understudied soil microbes with underappreciated capabilities: Untangling the Clostridium saccharolyticum group.</title>
        <authorList>
            <person name="Leschine S."/>
        </authorList>
    </citation>
    <scope>NUCLEOTIDE SEQUENCE [LARGE SCALE GENOMIC DNA]</scope>
    <source>
        <strain evidence="3 4">18A</strain>
    </source>
</reference>
<dbReference type="SUPFAM" id="SSF52794">
    <property type="entry name" value="PTS system IIB component-like"/>
    <property type="match status" value="1"/>
</dbReference>
<name>A0A2M8Z5X2_9FIRM</name>
<proteinExistence type="predicted"/>
<dbReference type="InterPro" id="IPR013011">
    <property type="entry name" value="PTS_EIIB_2"/>
</dbReference>
<dbReference type="CDD" id="cd05563">
    <property type="entry name" value="PTS_IIB_ascorbate"/>
    <property type="match status" value="1"/>
</dbReference>
<dbReference type="GO" id="GO:0008982">
    <property type="term" value="F:protein-N(PI)-phosphohistidine-sugar phosphotransferase activity"/>
    <property type="evidence" value="ECO:0007669"/>
    <property type="project" value="InterPro"/>
</dbReference>
<evidence type="ECO:0000259" key="2">
    <source>
        <dbReference type="PROSITE" id="PS51099"/>
    </source>
</evidence>
<feature type="domain" description="PTS EIIB type-2" evidence="2">
    <location>
        <begin position="2"/>
        <end position="90"/>
    </location>
</feature>
<dbReference type="RefSeq" id="WP_208981556.1">
    <property type="nucleotide sequence ID" value="NZ_PGET01000001.1"/>
</dbReference>
<evidence type="ECO:0000313" key="3">
    <source>
        <dbReference type="EMBL" id="PJJ28835.1"/>
    </source>
</evidence>
<protein>
    <submittedName>
        <fullName evidence="3">PTS system ascorbate-specific IIB component</fullName>
    </submittedName>
</protein>
<dbReference type="GO" id="GO:0009401">
    <property type="term" value="P:phosphoenolpyruvate-dependent sugar phosphotransferase system"/>
    <property type="evidence" value="ECO:0007669"/>
    <property type="project" value="InterPro"/>
</dbReference>
<dbReference type="EMBL" id="PGET01000001">
    <property type="protein sequence ID" value="PJJ28835.1"/>
    <property type="molecule type" value="Genomic_DNA"/>
</dbReference>
<gene>
    <name evidence="3" type="ORF">H171_2357</name>
</gene>
<sequence length="90" mass="9864">MMKVLAVCGLGMGSSLILRMNIEDVFQAEGVKAEVEHSDASAASGEACDFIVTTKEIAQSLQNPRGKVIILDNFIDKDEIKRVLKENHVF</sequence>
<comment type="caution">
    <text evidence="3">The sequence shown here is derived from an EMBL/GenBank/DDBJ whole genome shotgun (WGS) entry which is preliminary data.</text>
</comment>
<dbReference type="PROSITE" id="PS51099">
    <property type="entry name" value="PTS_EIIB_TYPE_2"/>
    <property type="match status" value="1"/>
</dbReference>
<organism evidence="3 4">
    <name type="scientific">[Clostridium] celerecrescens 18A</name>
    <dbReference type="NCBI Taxonomy" id="1286362"/>
    <lineage>
        <taxon>Bacteria</taxon>
        <taxon>Bacillati</taxon>
        <taxon>Bacillota</taxon>
        <taxon>Clostridia</taxon>
        <taxon>Lachnospirales</taxon>
        <taxon>Lachnospiraceae</taxon>
        <taxon>Lacrimispora</taxon>
    </lineage>
</organism>
<dbReference type="Pfam" id="PF02302">
    <property type="entry name" value="PTS_IIB"/>
    <property type="match status" value="1"/>
</dbReference>
<dbReference type="InterPro" id="IPR003501">
    <property type="entry name" value="PTS_EIIB_2/3"/>
</dbReference>
<evidence type="ECO:0000256" key="1">
    <source>
        <dbReference type="ARBA" id="ARBA00022679"/>
    </source>
</evidence>
<dbReference type="AlphaFoldDB" id="A0A2M8Z5X2"/>
<dbReference type="InterPro" id="IPR036095">
    <property type="entry name" value="PTS_EIIB-like_sf"/>
</dbReference>